<dbReference type="Gene3D" id="3.20.20.70">
    <property type="entry name" value="Aldolase class I"/>
    <property type="match status" value="1"/>
</dbReference>
<dbReference type="InterPro" id="IPR013785">
    <property type="entry name" value="Aldolase_TIM"/>
</dbReference>
<reference evidence="8" key="1">
    <citation type="submission" date="2019-09" db="EMBL/GenBank/DDBJ databases">
        <authorList>
            <person name="Cremers G."/>
        </authorList>
    </citation>
    <scope>NUCLEOTIDE SEQUENCE [LARGE SCALE GENOMIC DNA]</scope>
    <source>
        <strain evidence="8">3B</strain>
    </source>
</reference>
<dbReference type="GO" id="GO:1990663">
    <property type="term" value="F:dihydroorotate dehydrogenase (fumarate) activity"/>
    <property type="evidence" value="ECO:0007669"/>
    <property type="project" value="UniProtKB-EC"/>
</dbReference>
<dbReference type="PANTHER" id="PTHR48109">
    <property type="entry name" value="DIHYDROOROTATE DEHYDROGENASE (QUINONE), MITOCHONDRIAL-RELATED"/>
    <property type="match status" value="1"/>
</dbReference>
<dbReference type="Proteomes" id="UP000381693">
    <property type="component" value="Unassembled WGS sequence"/>
</dbReference>
<comment type="pathway">
    <text evidence="2">Pyrimidine metabolism; UMP biosynthesis via de novo pathway.</text>
</comment>
<dbReference type="EC" id="1.3.98.1" evidence="8"/>
<keyword evidence="5" id="KW-0665">Pyrimidine biosynthesis</keyword>
<keyword evidence="6 8" id="KW-0560">Oxidoreductase</keyword>
<dbReference type="PANTHER" id="PTHR48109:SF3">
    <property type="entry name" value="SLL0744 PROTEIN"/>
    <property type="match status" value="1"/>
</dbReference>
<keyword evidence="9" id="KW-1185">Reference proteome</keyword>
<dbReference type="AlphaFoldDB" id="A0A5E6M6H5"/>
<evidence type="ECO:0000256" key="5">
    <source>
        <dbReference type="ARBA" id="ARBA00022975"/>
    </source>
</evidence>
<feature type="domain" description="Dihydroorotate dehydrogenase catalytic" evidence="7">
    <location>
        <begin position="10"/>
        <end position="204"/>
    </location>
</feature>
<dbReference type="Pfam" id="PF01180">
    <property type="entry name" value="DHO_dh"/>
    <property type="match status" value="1"/>
</dbReference>
<organism evidence="8 9">
    <name type="scientific">Methylacidimicrobium cyclopophantes</name>
    <dbReference type="NCBI Taxonomy" id="1041766"/>
    <lineage>
        <taxon>Bacteria</taxon>
        <taxon>Pseudomonadati</taxon>
        <taxon>Verrucomicrobiota</taxon>
        <taxon>Methylacidimicrobium</taxon>
    </lineage>
</organism>
<evidence type="ECO:0000256" key="4">
    <source>
        <dbReference type="ARBA" id="ARBA00022643"/>
    </source>
</evidence>
<comment type="caution">
    <text evidence="8">The sequence shown here is derived from an EMBL/GenBank/DDBJ whole genome shotgun (WGS) entry which is preliminary data.</text>
</comment>
<evidence type="ECO:0000256" key="2">
    <source>
        <dbReference type="ARBA" id="ARBA00004725"/>
    </source>
</evidence>
<evidence type="ECO:0000256" key="3">
    <source>
        <dbReference type="ARBA" id="ARBA00022630"/>
    </source>
</evidence>
<dbReference type="GO" id="GO:0005737">
    <property type="term" value="C:cytoplasm"/>
    <property type="evidence" value="ECO:0007669"/>
    <property type="project" value="InterPro"/>
</dbReference>
<gene>
    <name evidence="8" type="primary">pyrD</name>
    <name evidence="8" type="ORF">MAMC_00266</name>
</gene>
<accession>A0A5E6M6H5</accession>
<dbReference type="GO" id="GO:0006207">
    <property type="term" value="P:'de novo' pyrimidine nucleobase biosynthetic process"/>
    <property type="evidence" value="ECO:0007669"/>
    <property type="project" value="TreeGrafter"/>
</dbReference>
<comment type="cofactor">
    <cofactor evidence="1">
        <name>FMN</name>
        <dbReference type="ChEBI" id="CHEBI:58210"/>
    </cofactor>
</comment>
<dbReference type="RefSeq" id="WP_142524396.1">
    <property type="nucleotide sequence ID" value="NZ_CABFUZ020000055.1"/>
</dbReference>
<protein>
    <submittedName>
        <fullName evidence="8">Partial dihydroorotate dehydrogenase (Fumarate)</fullName>
        <ecNumber evidence="8">1.3.98.1</ecNumber>
    </submittedName>
</protein>
<sequence length="250" mass="28091">DRYLELIREAVRAVEIPIIGSLNGVTSEGWISYAKGIEEAGADGLELNVYFFPTDLSMEGRLVEERCLEIVRAVRSEISLPLAVKLLPAFSSLGNMARRMVEAGAQALVLFNRFYQPQIDIAELRYLDDLELSREGETRLPLFWIRLLRDHLEASLAASTGVESSREVIQYLLAGADVVMTTSALLREGIPHMKRLVDGLREWLESREIDSVDSIRGLLSCGRLSKAEPAARARYIDILQRYPARTEADR</sequence>
<dbReference type="InterPro" id="IPR005720">
    <property type="entry name" value="Dihydroorotate_DH_cat"/>
</dbReference>
<dbReference type="EMBL" id="CABFUZ020000055">
    <property type="protein sequence ID" value="VVM04889.1"/>
    <property type="molecule type" value="Genomic_DNA"/>
</dbReference>
<keyword evidence="4" id="KW-0288">FMN</keyword>
<evidence type="ECO:0000256" key="1">
    <source>
        <dbReference type="ARBA" id="ARBA00001917"/>
    </source>
</evidence>
<dbReference type="SUPFAM" id="SSF51395">
    <property type="entry name" value="FMN-linked oxidoreductases"/>
    <property type="match status" value="1"/>
</dbReference>
<dbReference type="InterPro" id="IPR050074">
    <property type="entry name" value="DHO_dehydrogenase"/>
</dbReference>
<name>A0A5E6M6H5_9BACT</name>
<evidence type="ECO:0000313" key="9">
    <source>
        <dbReference type="Proteomes" id="UP000381693"/>
    </source>
</evidence>
<dbReference type="OrthoDB" id="9794954at2"/>
<keyword evidence="3" id="KW-0285">Flavoprotein</keyword>
<feature type="non-terminal residue" evidence="8">
    <location>
        <position position="1"/>
    </location>
</feature>
<evidence type="ECO:0000259" key="7">
    <source>
        <dbReference type="Pfam" id="PF01180"/>
    </source>
</evidence>
<evidence type="ECO:0000256" key="6">
    <source>
        <dbReference type="ARBA" id="ARBA00023002"/>
    </source>
</evidence>
<proteinExistence type="predicted"/>
<dbReference type="GO" id="GO:0006221">
    <property type="term" value="P:pyrimidine nucleotide biosynthetic process"/>
    <property type="evidence" value="ECO:0007669"/>
    <property type="project" value="UniProtKB-KW"/>
</dbReference>
<evidence type="ECO:0000313" key="8">
    <source>
        <dbReference type="EMBL" id="VVM04889.1"/>
    </source>
</evidence>